<evidence type="ECO:0000313" key="3">
    <source>
        <dbReference type="EMBL" id="OLQ15359.1"/>
    </source>
</evidence>
<accession>A0A1Q9F6Y3</accession>
<evidence type="ECO:0000256" key="1">
    <source>
        <dbReference type="ARBA" id="ARBA00022837"/>
    </source>
</evidence>
<dbReference type="SUPFAM" id="SSF47473">
    <property type="entry name" value="EF-hand"/>
    <property type="match status" value="1"/>
</dbReference>
<keyword evidence="1" id="KW-0106">Calcium</keyword>
<organism evidence="3 4">
    <name type="scientific">Symbiodinium microadriaticum</name>
    <name type="common">Dinoflagellate</name>
    <name type="synonym">Zooxanthella microadriatica</name>
    <dbReference type="NCBI Taxonomy" id="2951"/>
    <lineage>
        <taxon>Eukaryota</taxon>
        <taxon>Sar</taxon>
        <taxon>Alveolata</taxon>
        <taxon>Dinophyceae</taxon>
        <taxon>Suessiales</taxon>
        <taxon>Symbiodiniaceae</taxon>
        <taxon>Symbiodinium</taxon>
    </lineage>
</organism>
<dbReference type="AlphaFoldDB" id="A0A1Q9F6Y3"/>
<evidence type="ECO:0000313" key="4">
    <source>
        <dbReference type="Proteomes" id="UP000186817"/>
    </source>
</evidence>
<reference evidence="3 4" key="1">
    <citation type="submission" date="2016-02" db="EMBL/GenBank/DDBJ databases">
        <title>Genome analysis of coral dinoflagellate symbionts highlights evolutionary adaptations to a symbiotic lifestyle.</title>
        <authorList>
            <person name="Aranda M."/>
            <person name="Li Y."/>
            <person name="Liew Y.J."/>
            <person name="Baumgarten S."/>
            <person name="Simakov O."/>
            <person name="Wilson M."/>
            <person name="Piel J."/>
            <person name="Ashoor H."/>
            <person name="Bougouffa S."/>
            <person name="Bajic V.B."/>
            <person name="Ryu T."/>
            <person name="Ravasi T."/>
            <person name="Bayer T."/>
            <person name="Micklem G."/>
            <person name="Kim H."/>
            <person name="Bhak J."/>
            <person name="Lajeunesse T.C."/>
            <person name="Voolstra C.R."/>
        </authorList>
    </citation>
    <scope>NUCLEOTIDE SEQUENCE [LARGE SCALE GENOMIC DNA]</scope>
    <source>
        <strain evidence="3 4">CCMP2467</strain>
    </source>
</reference>
<dbReference type="InterPro" id="IPR002048">
    <property type="entry name" value="EF_hand_dom"/>
</dbReference>
<dbReference type="EMBL" id="LSRX01000004">
    <property type="protein sequence ID" value="OLQ15359.1"/>
    <property type="molecule type" value="Genomic_DNA"/>
</dbReference>
<dbReference type="GO" id="GO:0005509">
    <property type="term" value="F:calcium ion binding"/>
    <property type="evidence" value="ECO:0007669"/>
    <property type="project" value="InterPro"/>
</dbReference>
<evidence type="ECO:0000259" key="2">
    <source>
        <dbReference type="PROSITE" id="PS50222"/>
    </source>
</evidence>
<keyword evidence="4" id="KW-1185">Reference proteome</keyword>
<dbReference type="PROSITE" id="PS50222">
    <property type="entry name" value="EF_HAND_2"/>
    <property type="match status" value="1"/>
</dbReference>
<dbReference type="InterPro" id="IPR011992">
    <property type="entry name" value="EF-hand-dom_pair"/>
</dbReference>
<proteinExistence type="predicted"/>
<name>A0A1Q9F6Y3_SYMMI</name>
<comment type="caution">
    <text evidence="3">The sequence shown here is derived from an EMBL/GenBank/DDBJ whole genome shotgun (WGS) entry which is preliminary data.</text>
</comment>
<dbReference type="PROSITE" id="PS00018">
    <property type="entry name" value="EF_HAND_1"/>
    <property type="match status" value="1"/>
</dbReference>
<gene>
    <name evidence="3" type="ORF">AK812_SmicGene362</name>
</gene>
<feature type="domain" description="EF-hand" evidence="2">
    <location>
        <begin position="9"/>
        <end position="44"/>
    </location>
</feature>
<protein>
    <recommendedName>
        <fullName evidence="2">EF-hand domain-containing protein</fullName>
    </recommendedName>
</protein>
<dbReference type="Proteomes" id="UP000186817">
    <property type="component" value="Unassembled WGS sequence"/>
</dbReference>
<dbReference type="OrthoDB" id="10449915at2759"/>
<dbReference type="InterPro" id="IPR018247">
    <property type="entry name" value="EF_Hand_1_Ca_BS"/>
</dbReference>
<sequence>MAAATAQQRTPDLPSALFDHLDVNKDGVVTREEWQRAMQAQQPSAVPTQTPVQVQVPQAGAMMMPPHAAAVGPRPGYAAVPNYPPNAGQVVVHQPIPMMKAVSMAPPVGAPIYLQGPGAAVRPMGAPQMAMAMGMPMAQPMPMAPRAQPMAQPVPQMMAQPMVQPMPMQAQVLSGAPLSPQRGLSPPRAVSPMRAAAPMYAAAAHIPAAQATAGVSGLRAVSPVRSSVSPMRGGVVYSTSTGYTPRMQDLPRHQGEHRVIGERRITREELAETGNLVEVEGSVVPTTERPSSLLMRPVSQVTRVPDPFLPGREVAMAKVLTSDSALAGSTYPYGQNEQVADFGGRVPSPKGDMPGSDMLNFEQPEAAPAMYMEPAMGTGQEQLPESSFH</sequence>